<dbReference type="STRING" id="1479485.DA73_0230755"/>
<protein>
    <submittedName>
        <fullName evidence="6">AraC family transcriptional regulator</fullName>
    </submittedName>
    <submittedName>
        <fullName evidence="5">Helix-turn-helix transcriptional regulator</fullName>
    </submittedName>
</protein>
<reference evidence="5" key="2">
    <citation type="submission" date="2019-11" db="EMBL/GenBank/DDBJ databases">
        <title>Improved Assembly of Tolypothrix boutellei genome.</title>
        <authorList>
            <person name="Sarangi A.N."/>
            <person name="Mukherjee M."/>
            <person name="Ghosh S."/>
            <person name="Singh D."/>
            <person name="Das A."/>
            <person name="Kant S."/>
            <person name="Prusty A."/>
            <person name="Tripathy S."/>
        </authorList>
    </citation>
    <scope>NUCLEOTIDE SEQUENCE</scope>
    <source>
        <strain evidence="5">VB521301</strain>
    </source>
</reference>
<evidence type="ECO:0000313" key="5">
    <source>
        <dbReference type="EMBL" id="KAF3885439.1"/>
    </source>
</evidence>
<dbReference type="InterPro" id="IPR018060">
    <property type="entry name" value="HTH_AraC"/>
</dbReference>
<dbReference type="InterPro" id="IPR009057">
    <property type="entry name" value="Homeodomain-like_sf"/>
</dbReference>
<evidence type="ECO:0000256" key="1">
    <source>
        <dbReference type="ARBA" id="ARBA00023015"/>
    </source>
</evidence>
<evidence type="ECO:0000259" key="4">
    <source>
        <dbReference type="PROSITE" id="PS01124"/>
    </source>
</evidence>
<organism evidence="6">
    <name type="scientific">Tolypothrix bouteillei VB521301</name>
    <dbReference type="NCBI Taxonomy" id="1479485"/>
    <lineage>
        <taxon>Bacteria</taxon>
        <taxon>Bacillati</taxon>
        <taxon>Cyanobacteriota</taxon>
        <taxon>Cyanophyceae</taxon>
        <taxon>Nostocales</taxon>
        <taxon>Tolypothrichaceae</taxon>
        <taxon>Tolypothrix</taxon>
    </lineage>
</organism>
<sequence length="179" mass="20953">MIEIFIVNESPETKFFLTKYLEAAGFTVVERNNDFVRVHLEENKLLALEENQKFNNISSLFPSIPRLYEVFEFIELNYRKPISLKEVAQAVGYSSAYLTNLVRRLTGKTVNDWIILRRITEACSLLLKTDESVNQIAVQVGYQNINHFYSQFRDCHGTTPHAWRKVQRSTLDYRKKLQA</sequence>
<dbReference type="InterPro" id="IPR018062">
    <property type="entry name" value="HTH_AraC-typ_CS"/>
</dbReference>
<dbReference type="RefSeq" id="WP_038084132.1">
    <property type="nucleotide sequence ID" value="NZ_JHEG04000001.1"/>
</dbReference>
<dbReference type="SMART" id="SM00342">
    <property type="entry name" value="HTH_ARAC"/>
    <property type="match status" value="1"/>
</dbReference>
<accession>A0A0C1R995</accession>
<dbReference type="EMBL" id="JHEG04000001">
    <property type="protein sequence ID" value="KAF3885439.1"/>
    <property type="molecule type" value="Genomic_DNA"/>
</dbReference>
<evidence type="ECO:0000313" key="6">
    <source>
        <dbReference type="EMBL" id="KIE08880.1"/>
    </source>
</evidence>
<dbReference type="Pfam" id="PF12833">
    <property type="entry name" value="HTH_18"/>
    <property type="match status" value="1"/>
</dbReference>
<keyword evidence="1" id="KW-0805">Transcription regulation</keyword>
<keyword evidence="2" id="KW-0238">DNA-binding</keyword>
<name>A0A0C1R995_9CYAN</name>
<proteinExistence type="predicted"/>
<dbReference type="AlphaFoldDB" id="A0A0C1R995"/>
<dbReference type="Gene3D" id="1.10.10.60">
    <property type="entry name" value="Homeodomain-like"/>
    <property type="match status" value="2"/>
</dbReference>
<keyword evidence="3" id="KW-0804">Transcription</keyword>
<dbReference type="OrthoDB" id="508510at2"/>
<dbReference type="GO" id="GO:0043565">
    <property type="term" value="F:sequence-specific DNA binding"/>
    <property type="evidence" value="ECO:0007669"/>
    <property type="project" value="InterPro"/>
</dbReference>
<evidence type="ECO:0000256" key="3">
    <source>
        <dbReference type="ARBA" id="ARBA00023163"/>
    </source>
</evidence>
<evidence type="ECO:0000256" key="2">
    <source>
        <dbReference type="ARBA" id="ARBA00023125"/>
    </source>
</evidence>
<gene>
    <name evidence="6" type="ORF">DA73_0230755</name>
    <name evidence="5" type="ORF">DA73_0400008195</name>
</gene>
<evidence type="ECO:0000313" key="7">
    <source>
        <dbReference type="Proteomes" id="UP000029738"/>
    </source>
</evidence>
<feature type="domain" description="HTH araC/xylS-type" evidence="4">
    <location>
        <begin position="68"/>
        <end position="166"/>
    </location>
</feature>
<keyword evidence="7" id="KW-1185">Reference proteome</keyword>
<dbReference type="Proteomes" id="UP000029738">
    <property type="component" value="Unassembled WGS sequence"/>
</dbReference>
<dbReference type="PROSITE" id="PS00041">
    <property type="entry name" value="HTH_ARAC_FAMILY_1"/>
    <property type="match status" value="1"/>
</dbReference>
<dbReference type="PANTHER" id="PTHR43280">
    <property type="entry name" value="ARAC-FAMILY TRANSCRIPTIONAL REGULATOR"/>
    <property type="match status" value="1"/>
</dbReference>
<reference evidence="6" key="1">
    <citation type="journal article" date="2015" name="Genome Announc.">
        <title>Draft Genome Sequence of Tolypothrix boutellei Strain VB521301.</title>
        <authorList>
            <person name="Chandrababunaidu M.M."/>
            <person name="Singh D."/>
            <person name="Sen D."/>
            <person name="Bhan S."/>
            <person name="Das S."/>
            <person name="Gupta A."/>
            <person name="Adhikary S.P."/>
            <person name="Tripathy S."/>
        </authorList>
    </citation>
    <scope>NUCLEOTIDE SEQUENCE</scope>
    <source>
        <strain evidence="6">VB521301</strain>
    </source>
</reference>
<comment type="caution">
    <text evidence="6">The sequence shown here is derived from an EMBL/GenBank/DDBJ whole genome shotgun (WGS) entry which is preliminary data.</text>
</comment>
<dbReference type="SUPFAM" id="SSF46689">
    <property type="entry name" value="Homeodomain-like"/>
    <property type="match status" value="2"/>
</dbReference>
<dbReference type="GO" id="GO:0003700">
    <property type="term" value="F:DNA-binding transcription factor activity"/>
    <property type="evidence" value="ECO:0007669"/>
    <property type="project" value="InterPro"/>
</dbReference>
<dbReference type="PROSITE" id="PS01124">
    <property type="entry name" value="HTH_ARAC_FAMILY_2"/>
    <property type="match status" value="1"/>
</dbReference>
<dbReference type="PANTHER" id="PTHR43280:SF2">
    <property type="entry name" value="HTH-TYPE TRANSCRIPTIONAL REGULATOR EXSA"/>
    <property type="match status" value="1"/>
</dbReference>
<dbReference type="EMBL" id="JHEG02000058">
    <property type="protein sequence ID" value="KIE08880.1"/>
    <property type="molecule type" value="Genomic_DNA"/>
</dbReference>